<accession>A0AA87DLW1</accession>
<dbReference type="InterPro" id="IPR006524">
    <property type="entry name" value="ArpU-like"/>
</dbReference>
<name>A0AA87DLW1_9LACO</name>
<sequence length="151" mass="17238">MGTVSLGLFPELDEKETRKSVSKFLTKDLERLLLMSGHDLLDLKSPVLSAAPGHSNGENHNEAAIIRGLNAEAMIKAVADTIAHCSDNSRKVLLGLFIYQQSWDEVQKTLFCEHNKLGYTRKKALYDFADSFDFWQRFYECEPIIDLHKYK</sequence>
<dbReference type="NCBIfam" id="TIGR01637">
    <property type="entry name" value="phage_arpU"/>
    <property type="match status" value="1"/>
</dbReference>
<evidence type="ECO:0000313" key="2">
    <source>
        <dbReference type="Proteomes" id="UP000003672"/>
    </source>
</evidence>
<gene>
    <name evidence="1" type="ORF">HMPREF0514_10302</name>
</gene>
<organism evidence="1 2">
    <name type="scientific">Lactobacillus paragasseri JV-V03</name>
    <dbReference type="NCBI Taxonomy" id="525326"/>
    <lineage>
        <taxon>Bacteria</taxon>
        <taxon>Bacillati</taxon>
        <taxon>Bacillota</taxon>
        <taxon>Bacilli</taxon>
        <taxon>Lactobacillales</taxon>
        <taxon>Lactobacillaceae</taxon>
        <taxon>Lactobacillus</taxon>
    </lineage>
</organism>
<dbReference type="Proteomes" id="UP000003672">
    <property type="component" value="Unassembled WGS sequence"/>
</dbReference>
<reference evidence="1 2" key="1">
    <citation type="submission" date="2010-06" db="EMBL/GenBank/DDBJ databases">
        <authorList>
            <person name="Muzny D."/>
            <person name="Qin X."/>
            <person name="Buhay C."/>
            <person name="Dugan-Rocha S."/>
            <person name="Ding Y."/>
            <person name="Chen G."/>
            <person name="Hawes A."/>
            <person name="Holder M."/>
            <person name="Jhangiani S."/>
            <person name="Johnson A."/>
            <person name="Khan Z."/>
            <person name="Li Z."/>
            <person name="Liu W."/>
            <person name="Liu X."/>
            <person name="Perez L."/>
            <person name="Shen H."/>
            <person name="Wang Q."/>
            <person name="Watt J."/>
            <person name="Xi L."/>
            <person name="Xin Y."/>
            <person name="Zhou J."/>
            <person name="Deng J."/>
            <person name="Jiang H."/>
            <person name="Liu Y."/>
            <person name="Qu J."/>
            <person name="Song X.-Z."/>
            <person name="Zhang L."/>
            <person name="Villasana D."/>
            <person name="Johnson A."/>
            <person name="Liu J."/>
            <person name="Liyanage D."/>
            <person name="Lorensuhewa L."/>
            <person name="Robinson T."/>
            <person name="Song A."/>
            <person name="Song B.-B."/>
            <person name="Dinh H."/>
            <person name="Thornton R."/>
            <person name="Coyle M."/>
            <person name="Francisco L."/>
            <person name="Jackson L."/>
            <person name="Javaid M."/>
            <person name="Korchina V."/>
            <person name="Kovar C."/>
            <person name="Mata R."/>
            <person name="Mathew T."/>
            <person name="Ngo R."/>
            <person name="Nguyen L."/>
            <person name="Nguyen N."/>
            <person name="Okwuonu G."/>
            <person name="Ongeri F."/>
            <person name="Pham C."/>
            <person name="Simmons D."/>
            <person name="Wilczek-Boney K."/>
            <person name="Hale W."/>
            <person name="Jakkamsetti A."/>
            <person name="Pham P."/>
            <person name="Ruth R."/>
            <person name="San Lucas F."/>
            <person name="Warren J."/>
            <person name="Zhang J."/>
            <person name="Zhao Z."/>
            <person name="Zhou C."/>
            <person name="Zhu D."/>
            <person name="Lee S."/>
            <person name="Bess C."/>
            <person name="Blankenburg K."/>
            <person name="Forbes L."/>
            <person name="Fu Q."/>
            <person name="Gubbala S."/>
            <person name="Hirani K."/>
            <person name="Jayaseelan J.C."/>
            <person name="Lara F."/>
            <person name="Munidasa M."/>
            <person name="Palculict T."/>
            <person name="Patil S."/>
            <person name="Pu L.-L."/>
            <person name="Saada N."/>
            <person name="Tang L."/>
            <person name="Weissenberger G."/>
            <person name="Zhu Y."/>
            <person name="Hemphill L."/>
            <person name="Shang Y."/>
            <person name="Youmans B."/>
            <person name="Ayvaz T."/>
            <person name="Ross M."/>
            <person name="Santibanez J."/>
            <person name="Aqrawi P."/>
            <person name="Gross S."/>
            <person name="Joshi V."/>
            <person name="Fowler G."/>
            <person name="Nazareth L."/>
            <person name="Reid J."/>
            <person name="Worley K."/>
            <person name="Petrosino J."/>
            <person name="Highlander S."/>
            <person name="Gibbs R."/>
        </authorList>
    </citation>
    <scope>NUCLEOTIDE SEQUENCE [LARGE SCALE GENOMIC DNA]</scope>
    <source>
        <strain evidence="1 2">JV-V03</strain>
    </source>
</reference>
<dbReference type="RefSeq" id="WP_003648515.1">
    <property type="nucleotide sequence ID" value="NZ_CP040500.1"/>
</dbReference>
<protein>
    <submittedName>
        <fullName evidence="1">Phage transcriptional regulator, ArpU family</fullName>
    </submittedName>
</protein>
<dbReference type="EMBL" id="ACGO02000001">
    <property type="protein sequence ID" value="EFJ69858.1"/>
    <property type="molecule type" value="Genomic_DNA"/>
</dbReference>
<evidence type="ECO:0000313" key="1">
    <source>
        <dbReference type="EMBL" id="EFJ69858.1"/>
    </source>
</evidence>
<comment type="caution">
    <text evidence="1">The sequence shown here is derived from an EMBL/GenBank/DDBJ whole genome shotgun (WGS) entry which is preliminary data.</text>
</comment>
<dbReference type="AlphaFoldDB" id="A0AA87DLW1"/>
<proteinExistence type="predicted"/>